<proteinExistence type="predicted"/>
<sequence length="478" mass="52264">MDFSLNVSAAPHRLWYIAGDVVKMRLSLTCVPEVTLSKRKQLAPLKGASTHNYFSIDSSEMEAQETDVRVAPVEAELVGFVEVDTSVMRPVSWPAAVSEQGPPGLSRADSSRSKVVYRLYSTGKKLLREEVHLRRYECTALEFTLRLPEGCPPTFKGRGADYRHDVTISAAWYAVRSSSTAKAPIPHISKVRVPLIVFNSVATTAQLPLMSLFPLLPHSTLVAEGFHFQAAPLASVPTPSMAAPLTDVMLPHEAQMRTSLTVRHDAKARSQSSLATRRQPLSFIMPCKGVDLLQVHLHSCCVSLGDYLQGAFNLLETSPGPDSTTANQRMQRSQDAEAPVPVSVTISLELLECVTPEWALTVDDANVMETKQQGMENFVCTHRRVIDCAQLCVLDTPCVPFEFSLPVGLVPASTITDMTSFLWQLRVVMMAVPRRALAQASSPGVDWLGPLLEPVAAVFPLVVTPPSVPSKTRQGAVW</sequence>
<feature type="region of interest" description="Disordered" evidence="1">
    <location>
        <begin position="318"/>
        <end position="338"/>
    </location>
</feature>
<dbReference type="GeneID" id="92512525"/>
<dbReference type="AlphaFoldDB" id="A0A836GMT8"/>
<evidence type="ECO:0000313" key="3">
    <source>
        <dbReference type="Proteomes" id="UP000673552"/>
    </source>
</evidence>
<feature type="compositionally biased region" description="Polar residues" evidence="1">
    <location>
        <begin position="320"/>
        <end position="333"/>
    </location>
</feature>
<gene>
    <name evidence="2" type="ORF">LSCM1_02430</name>
</gene>
<protein>
    <recommendedName>
        <fullName evidence="4">Arrestin-like N-terminal domain-containing protein</fullName>
    </recommendedName>
</protein>
<evidence type="ECO:0000256" key="1">
    <source>
        <dbReference type="SAM" id="MobiDB-lite"/>
    </source>
</evidence>
<name>A0A836GMT8_9TRYP</name>
<dbReference type="KEGG" id="lmat:92512525"/>
<comment type="caution">
    <text evidence="2">The sequence shown here is derived from an EMBL/GenBank/DDBJ whole genome shotgun (WGS) entry which is preliminary data.</text>
</comment>
<accession>A0A836GMT8</accession>
<dbReference type="InterPro" id="IPR014848">
    <property type="entry name" value="Rgp1"/>
</dbReference>
<evidence type="ECO:0008006" key="4">
    <source>
        <dbReference type="Google" id="ProtNLM"/>
    </source>
</evidence>
<dbReference type="EMBL" id="JAFEUZ010000034">
    <property type="protein sequence ID" value="KAG5468450.1"/>
    <property type="molecule type" value="Genomic_DNA"/>
</dbReference>
<dbReference type="Proteomes" id="UP000673552">
    <property type="component" value="Chromosome 34"/>
</dbReference>
<dbReference type="PANTHER" id="PTHR12507">
    <property type="entry name" value="REDUCED GROWTH PHENOTYPE 1 RGP1, YEAST -RELATED"/>
    <property type="match status" value="1"/>
</dbReference>
<keyword evidence="3" id="KW-1185">Reference proteome</keyword>
<reference evidence="2 3" key="1">
    <citation type="submission" date="2021-03" db="EMBL/GenBank/DDBJ databases">
        <title>Leishmania (Mundinia) martiniquensis Genome sequencing and assembly.</title>
        <authorList>
            <person name="Almutairi H."/>
            <person name="Gatherer D."/>
        </authorList>
    </citation>
    <scope>NUCLEOTIDE SEQUENCE [LARGE SCALE GENOMIC DNA]</scope>
    <source>
        <strain evidence="2">LSCM1</strain>
    </source>
</reference>
<organism evidence="2 3">
    <name type="scientific">Leishmania martiniquensis</name>
    <dbReference type="NCBI Taxonomy" id="1580590"/>
    <lineage>
        <taxon>Eukaryota</taxon>
        <taxon>Discoba</taxon>
        <taxon>Euglenozoa</taxon>
        <taxon>Kinetoplastea</taxon>
        <taxon>Metakinetoplastina</taxon>
        <taxon>Trypanosomatida</taxon>
        <taxon>Trypanosomatidae</taxon>
        <taxon>Leishmaniinae</taxon>
        <taxon>Leishmania</taxon>
    </lineage>
</organism>
<dbReference type="OrthoDB" id="271171at2759"/>
<evidence type="ECO:0000313" key="2">
    <source>
        <dbReference type="EMBL" id="KAG5468450.1"/>
    </source>
</evidence>
<dbReference type="RefSeq" id="XP_067175388.1">
    <property type="nucleotide sequence ID" value="XM_067320013.1"/>
</dbReference>